<organism evidence="11 12">
    <name type="scientific">Scytalidium lignicola</name>
    <name type="common">Hyphomycete</name>
    <dbReference type="NCBI Taxonomy" id="5539"/>
    <lineage>
        <taxon>Eukaryota</taxon>
        <taxon>Fungi</taxon>
        <taxon>Dikarya</taxon>
        <taxon>Ascomycota</taxon>
        <taxon>Pezizomycotina</taxon>
        <taxon>Leotiomycetes</taxon>
        <taxon>Leotiomycetes incertae sedis</taxon>
        <taxon>Scytalidium</taxon>
    </lineage>
</organism>
<comment type="catalytic activity">
    <reaction evidence="1">
        <text>Endonucleolytic cleavage of RNA, removing 5'-extranucleotides from tRNA precursor.</text>
        <dbReference type="EC" id="3.1.26.5"/>
    </reaction>
</comment>
<evidence type="ECO:0000313" key="11">
    <source>
        <dbReference type="EMBL" id="RFU31163.1"/>
    </source>
</evidence>
<feature type="region of interest" description="Disordered" evidence="10">
    <location>
        <begin position="162"/>
        <end position="189"/>
    </location>
</feature>
<dbReference type="FunFam" id="3.30.70.3250:FF:000004">
    <property type="entry name" value="Ribonuclease P/MRP protein subunit POP5"/>
    <property type="match status" value="1"/>
</dbReference>
<dbReference type="STRING" id="5539.A0A3E2HDD7"/>
<comment type="function">
    <text evidence="9">Component of ribonuclease P, a protein complex that generates mature tRNA molecules by cleaving their 5'-ends. Also a component of RNase MRP, which cleaves pre-rRNA sequences.</text>
</comment>
<evidence type="ECO:0000256" key="5">
    <source>
        <dbReference type="ARBA" id="ARBA00022694"/>
    </source>
</evidence>
<dbReference type="Gene3D" id="3.30.70.3250">
    <property type="entry name" value="Ribonuclease P, Pop5 subunit"/>
    <property type="match status" value="1"/>
</dbReference>
<comment type="caution">
    <text evidence="11">The sequence shown here is derived from an EMBL/GenBank/DDBJ whole genome shotgun (WGS) entry which is preliminary data.</text>
</comment>
<feature type="non-terminal residue" evidence="11">
    <location>
        <position position="189"/>
    </location>
</feature>
<comment type="similarity">
    <text evidence="3">Belongs to the eukaryotic/archaeal RNase P protein component 2 family.</text>
</comment>
<dbReference type="Pfam" id="PF01900">
    <property type="entry name" value="RNase_P_Rpp14"/>
    <property type="match status" value="1"/>
</dbReference>
<reference evidence="11 12" key="1">
    <citation type="submission" date="2018-05" db="EMBL/GenBank/DDBJ databases">
        <title>Draft genome sequence of Scytalidium lignicola DSM 105466, a ubiquitous saprotrophic fungus.</title>
        <authorList>
            <person name="Buettner E."/>
            <person name="Gebauer A.M."/>
            <person name="Hofrichter M."/>
            <person name="Liers C."/>
            <person name="Kellner H."/>
        </authorList>
    </citation>
    <scope>NUCLEOTIDE SEQUENCE [LARGE SCALE GENOMIC DNA]</scope>
    <source>
        <strain evidence="11 12">DSM 105466</strain>
    </source>
</reference>
<evidence type="ECO:0000256" key="1">
    <source>
        <dbReference type="ARBA" id="ARBA00000928"/>
    </source>
</evidence>
<evidence type="ECO:0000256" key="6">
    <source>
        <dbReference type="ARBA" id="ARBA00022801"/>
    </source>
</evidence>
<dbReference type="Proteomes" id="UP000258309">
    <property type="component" value="Unassembled WGS sequence"/>
</dbReference>
<name>A0A3E2HDD7_SCYLI</name>
<gene>
    <name evidence="11" type="ORF">B7463_g5158</name>
</gene>
<dbReference type="GO" id="GO:0000460">
    <property type="term" value="P:maturation of 5.8S rRNA"/>
    <property type="evidence" value="ECO:0007669"/>
    <property type="project" value="UniProtKB-ARBA"/>
</dbReference>
<dbReference type="InterPro" id="IPR038085">
    <property type="entry name" value="Rnp2-like_sf"/>
</dbReference>
<dbReference type="PANTHER" id="PTHR15441">
    <property type="entry name" value="RIBONUCLEASE P PROTEIN SUBUNIT P14"/>
    <property type="match status" value="1"/>
</dbReference>
<keyword evidence="6" id="KW-0378">Hydrolase</keyword>
<evidence type="ECO:0000256" key="4">
    <source>
        <dbReference type="ARBA" id="ARBA00012179"/>
    </source>
</evidence>
<dbReference type="GO" id="GO:0030681">
    <property type="term" value="C:multimeric ribonuclease P complex"/>
    <property type="evidence" value="ECO:0007669"/>
    <property type="project" value="TreeGrafter"/>
</dbReference>
<dbReference type="OrthoDB" id="24745at2759"/>
<dbReference type="GO" id="GO:0001682">
    <property type="term" value="P:tRNA 5'-leader removal"/>
    <property type="evidence" value="ECO:0007669"/>
    <property type="project" value="InterPro"/>
</dbReference>
<protein>
    <recommendedName>
        <fullName evidence="8">Ribonuclease P/MRP protein subunit POP5</fullName>
        <ecNumber evidence="4">3.1.26.5</ecNumber>
    </recommendedName>
</protein>
<dbReference type="PIRSF" id="PIRSF023803">
    <property type="entry name" value="Ribonuclease_P_prd"/>
    <property type="match status" value="1"/>
</dbReference>
<keyword evidence="12" id="KW-1185">Reference proteome</keyword>
<dbReference type="EMBL" id="NCSJ02000082">
    <property type="protein sequence ID" value="RFU31163.1"/>
    <property type="molecule type" value="Genomic_DNA"/>
</dbReference>
<evidence type="ECO:0000256" key="7">
    <source>
        <dbReference type="ARBA" id="ARBA00023242"/>
    </source>
</evidence>
<dbReference type="AlphaFoldDB" id="A0A3E2HDD7"/>
<dbReference type="InterPro" id="IPR016819">
    <property type="entry name" value="RNase_P/MRP_POP5"/>
</dbReference>
<keyword evidence="5" id="KW-0819">tRNA processing</keyword>
<dbReference type="GO" id="GO:0005730">
    <property type="term" value="C:nucleolus"/>
    <property type="evidence" value="ECO:0007669"/>
    <property type="project" value="TreeGrafter"/>
</dbReference>
<dbReference type="GO" id="GO:0000172">
    <property type="term" value="C:ribonuclease MRP complex"/>
    <property type="evidence" value="ECO:0007669"/>
    <property type="project" value="TreeGrafter"/>
</dbReference>
<sequence length="189" mass="20959">MVRIKNRYLLVKILYPGLEKKPSNAPIPDVVQFNQPTTDALTPQALLKGLRAEILNLFGDYGAGAVSDSLSVKYLSPATSTFILRISRQHYRIAWAALSFMNSVPVKDGKRCVFQVVRASGTIRKAEEEAIRRAQHLIIQARREVSDNNQTALENIFGKTTEGESSLKNIDSADMSDIEDSEEMSDSDG</sequence>
<evidence type="ECO:0000256" key="9">
    <source>
        <dbReference type="ARBA" id="ARBA00055200"/>
    </source>
</evidence>
<feature type="compositionally biased region" description="Acidic residues" evidence="10">
    <location>
        <begin position="174"/>
        <end position="189"/>
    </location>
</feature>
<evidence type="ECO:0000256" key="8">
    <source>
        <dbReference type="ARBA" id="ARBA00044198"/>
    </source>
</evidence>
<dbReference type="EC" id="3.1.26.5" evidence="4"/>
<dbReference type="InterPro" id="IPR002759">
    <property type="entry name" value="Pop5/Rpp14/Rnp2-like"/>
</dbReference>
<dbReference type="GO" id="GO:0004526">
    <property type="term" value="F:ribonuclease P activity"/>
    <property type="evidence" value="ECO:0007669"/>
    <property type="project" value="UniProtKB-EC"/>
</dbReference>
<evidence type="ECO:0000313" key="12">
    <source>
        <dbReference type="Proteomes" id="UP000258309"/>
    </source>
</evidence>
<proteinExistence type="inferred from homology"/>
<evidence type="ECO:0000256" key="10">
    <source>
        <dbReference type="SAM" id="MobiDB-lite"/>
    </source>
</evidence>
<dbReference type="GO" id="GO:0033204">
    <property type="term" value="F:ribonuclease P RNA binding"/>
    <property type="evidence" value="ECO:0007669"/>
    <property type="project" value="InterPro"/>
</dbReference>
<dbReference type="PANTHER" id="PTHR15441:SF2">
    <property type="entry name" value="RIBONUCLEASE P_MRP PROTEIN SUBUNIT POP5"/>
    <property type="match status" value="1"/>
</dbReference>
<dbReference type="OMA" id="IVRCPRA"/>
<accession>A0A3E2HDD7</accession>
<evidence type="ECO:0000256" key="3">
    <source>
        <dbReference type="ARBA" id="ARBA00010800"/>
    </source>
</evidence>
<evidence type="ECO:0000256" key="2">
    <source>
        <dbReference type="ARBA" id="ARBA00004123"/>
    </source>
</evidence>
<keyword evidence="7" id="KW-0539">Nucleus</keyword>
<feature type="non-terminal residue" evidence="11">
    <location>
        <position position="1"/>
    </location>
</feature>
<dbReference type="SUPFAM" id="SSF160350">
    <property type="entry name" value="Rnp2-like"/>
    <property type="match status" value="1"/>
</dbReference>
<comment type="subcellular location">
    <subcellularLocation>
        <location evidence="2">Nucleus</location>
    </subcellularLocation>
</comment>